<dbReference type="PANTHER" id="PTHR24232">
    <property type="entry name" value="G-PROTEIN COUPLED RECEPTOR"/>
    <property type="match status" value="1"/>
</dbReference>
<evidence type="ECO:0000313" key="14">
    <source>
        <dbReference type="Proteomes" id="UP000472274"/>
    </source>
</evidence>
<dbReference type="Ensembl" id="ENSTMTT00000015547.1">
    <property type="protein sequence ID" value="ENSTMTP00000015015.1"/>
    <property type="gene ID" value="ENSTMTG00000010960.1"/>
</dbReference>
<keyword evidence="9 10" id="KW-0807">Transducer</keyword>
<dbReference type="PROSITE" id="PS00237">
    <property type="entry name" value="G_PROTEIN_RECEP_F1_1"/>
    <property type="match status" value="1"/>
</dbReference>
<organism evidence="13 14">
    <name type="scientific">Terrapene triunguis</name>
    <name type="common">Three-toed box turtle</name>
    <dbReference type="NCBI Taxonomy" id="2587831"/>
    <lineage>
        <taxon>Eukaryota</taxon>
        <taxon>Metazoa</taxon>
        <taxon>Chordata</taxon>
        <taxon>Craniata</taxon>
        <taxon>Vertebrata</taxon>
        <taxon>Euteleostomi</taxon>
        <taxon>Archelosauria</taxon>
        <taxon>Testudinata</taxon>
        <taxon>Testudines</taxon>
        <taxon>Cryptodira</taxon>
        <taxon>Durocryptodira</taxon>
        <taxon>Testudinoidea</taxon>
        <taxon>Emydidae</taxon>
        <taxon>Terrapene</taxon>
    </lineage>
</organism>
<evidence type="ECO:0000256" key="2">
    <source>
        <dbReference type="ARBA" id="ARBA00022475"/>
    </source>
</evidence>
<accession>A0A674J1D4</accession>
<evidence type="ECO:0000313" key="13">
    <source>
        <dbReference type="Ensembl" id="ENSTMTP00000015015.1"/>
    </source>
</evidence>
<feature type="transmembrane region" description="Helical" evidence="11">
    <location>
        <begin position="93"/>
        <end position="114"/>
    </location>
</feature>
<protein>
    <recommendedName>
        <fullName evidence="12">G-protein coupled receptors family 1 profile domain-containing protein</fullName>
    </recommendedName>
</protein>
<evidence type="ECO:0000256" key="3">
    <source>
        <dbReference type="ARBA" id="ARBA00022692"/>
    </source>
</evidence>
<evidence type="ECO:0000259" key="12">
    <source>
        <dbReference type="PROSITE" id="PS50262"/>
    </source>
</evidence>
<dbReference type="GeneTree" id="ENSGT01050000244840"/>
<dbReference type="PRINTS" id="PR01157">
    <property type="entry name" value="P2YPURNOCPTR"/>
</dbReference>
<feature type="transmembrane region" description="Helical" evidence="11">
    <location>
        <begin position="269"/>
        <end position="290"/>
    </location>
</feature>
<dbReference type="Proteomes" id="UP000472274">
    <property type="component" value="Unplaced"/>
</dbReference>
<dbReference type="GO" id="GO:0004930">
    <property type="term" value="F:G protein-coupled receptor activity"/>
    <property type="evidence" value="ECO:0007669"/>
    <property type="project" value="UniProtKB-KW"/>
</dbReference>
<dbReference type="PROSITE" id="PS50262">
    <property type="entry name" value="G_PROTEIN_RECEP_F1_2"/>
    <property type="match status" value="1"/>
</dbReference>
<evidence type="ECO:0000256" key="6">
    <source>
        <dbReference type="ARBA" id="ARBA00023136"/>
    </source>
</evidence>
<dbReference type="Pfam" id="PF00001">
    <property type="entry name" value="7tm_1"/>
    <property type="match status" value="1"/>
</dbReference>
<dbReference type="GO" id="GO:0035025">
    <property type="term" value="P:positive regulation of Rho protein signal transduction"/>
    <property type="evidence" value="ECO:0007669"/>
    <property type="project" value="TreeGrafter"/>
</dbReference>
<comment type="similarity">
    <text evidence="10">Belongs to the G-protein coupled receptor 1 family.</text>
</comment>
<dbReference type="PRINTS" id="PR00237">
    <property type="entry name" value="GPCRRHODOPSN"/>
</dbReference>
<keyword evidence="14" id="KW-1185">Reference proteome</keyword>
<dbReference type="Gene3D" id="1.20.1070.10">
    <property type="entry name" value="Rhodopsin 7-helix transmembrane proteins"/>
    <property type="match status" value="1"/>
</dbReference>
<feature type="transmembrane region" description="Helical" evidence="11">
    <location>
        <begin position="135"/>
        <end position="153"/>
    </location>
</feature>
<dbReference type="GO" id="GO:0007200">
    <property type="term" value="P:phospholipase C-activating G protein-coupled receptor signaling pathway"/>
    <property type="evidence" value="ECO:0007669"/>
    <property type="project" value="TreeGrafter"/>
</dbReference>
<reference evidence="13" key="1">
    <citation type="submission" date="2025-08" db="UniProtKB">
        <authorList>
            <consortium name="Ensembl"/>
        </authorList>
    </citation>
    <scope>IDENTIFICATION</scope>
</reference>
<keyword evidence="6 11" id="KW-0472">Membrane</keyword>
<keyword evidence="4 11" id="KW-1133">Transmembrane helix</keyword>
<evidence type="ECO:0000256" key="7">
    <source>
        <dbReference type="ARBA" id="ARBA00023170"/>
    </source>
</evidence>
<evidence type="ECO:0000256" key="9">
    <source>
        <dbReference type="ARBA" id="ARBA00023224"/>
    </source>
</evidence>
<comment type="subcellular location">
    <subcellularLocation>
        <location evidence="1">Cell membrane</location>
        <topology evidence="1">Multi-pass membrane protein</topology>
    </subcellularLocation>
</comment>
<dbReference type="FunFam" id="1.20.1070.10:FF:000040">
    <property type="entry name" value="Coagulation factor 2 (thrombin) receptor"/>
    <property type="match status" value="1"/>
</dbReference>
<dbReference type="InterPro" id="IPR017452">
    <property type="entry name" value="GPCR_Rhodpsn_7TM"/>
</dbReference>
<keyword evidence="7 10" id="KW-0675">Receptor</keyword>
<feature type="domain" description="G-protein coupled receptors family 1 profile" evidence="12">
    <location>
        <begin position="35"/>
        <end position="287"/>
    </location>
</feature>
<dbReference type="PANTHER" id="PTHR24232:SF82">
    <property type="entry name" value="P2Y PURINOCEPTOR 8-LIKE"/>
    <property type="match status" value="1"/>
</dbReference>
<evidence type="ECO:0000256" key="4">
    <source>
        <dbReference type="ARBA" id="ARBA00022989"/>
    </source>
</evidence>
<feature type="transmembrane region" description="Helical" evidence="11">
    <location>
        <begin position="185"/>
        <end position="211"/>
    </location>
</feature>
<keyword evidence="2" id="KW-1003">Cell membrane</keyword>
<dbReference type="GO" id="GO:0005886">
    <property type="term" value="C:plasma membrane"/>
    <property type="evidence" value="ECO:0007669"/>
    <property type="project" value="UniProtKB-SubCell"/>
</dbReference>
<name>A0A674J1D4_9SAUR</name>
<proteinExistence type="inferred from homology"/>
<dbReference type="AlphaFoldDB" id="A0A674J1D4"/>
<dbReference type="InterPro" id="IPR000276">
    <property type="entry name" value="GPCR_Rhodpsn"/>
</dbReference>
<keyword evidence="5 10" id="KW-0297">G-protein coupled receptor</keyword>
<keyword evidence="8" id="KW-0325">Glycoprotein</keyword>
<evidence type="ECO:0000256" key="8">
    <source>
        <dbReference type="ARBA" id="ARBA00023180"/>
    </source>
</evidence>
<evidence type="ECO:0000256" key="1">
    <source>
        <dbReference type="ARBA" id="ARBA00004651"/>
    </source>
</evidence>
<dbReference type="SUPFAM" id="SSF81321">
    <property type="entry name" value="Family A G protein-coupled receptor-like"/>
    <property type="match status" value="1"/>
</dbReference>
<evidence type="ECO:0000256" key="5">
    <source>
        <dbReference type="ARBA" id="ARBA00023040"/>
    </source>
</evidence>
<dbReference type="InParanoid" id="A0A674J1D4"/>
<feature type="transmembrane region" description="Helical" evidence="11">
    <location>
        <begin position="54"/>
        <end position="73"/>
    </location>
</feature>
<evidence type="ECO:0000256" key="11">
    <source>
        <dbReference type="SAM" id="Phobius"/>
    </source>
</evidence>
<feature type="transmembrane region" description="Helical" evidence="11">
    <location>
        <begin position="232"/>
        <end position="257"/>
    </location>
</feature>
<reference evidence="13" key="2">
    <citation type="submission" date="2025-09" db="UniProtKB">
        <authorList>
            <consortium name="Ensembl"/>
        </authorList>
    </citation>
    <scope>IDENTIFICATION</scope>
</reference>
<evidence type="ECO:0000256" key="10">
    <source>
        <dbReference type="RuleBase" id="RU000688"/>
    </source>
</evidence>
<feature type="transmembrane region" description="Helical" evidence="11">
    <location>
        <begin position="20"/>
        <end position="42"/>
    </location>
</feature>
<sequence length="343" mass="39669">MGKLPNSTIEMLKNQMLQTTLPALYLFIFTISIPLNSISLWFLCRHSRPWTPTIVFSINLTITDLLYSMLLPFQVVYHLRGNDWPFGQVLCRIITVLFYANMHCSVLTMTSICIERYLGIVHPLTHRTMRPIRTALLTCIIIWIFVLLLHFPLMKTELTFQVEELQITTCFDILPKAMFPSRNHFIAYFGSQVLLCFLLPLLIMAFCYTLVIRTLLNSPPTQLREIKKQTMYLIIVLLIVFVVCYVPNIVISIIHFVYTTQNKTAYVEYKLSLALNSLNCCFDPLVYFFGSKEFRQKIQKKLCKCMPDIFSEMARRRIHMTSGPPAGAPPKATCLPCLGRQKT</sequence>
<keyword evidence="3 10" id="KW-0812">Transmembrane</keyword>